<organism evidence="9 10">
    <name type="scientific">Hydrogenispora ethanolica</name>
    <dbReference type="NCBI Taxonomy" id="1082276"/>
    <lineage>
        <taxon>Bacteria</taxon>
        <taxon>Bacillati</taxon>
        <taxon>Bacillota</taxon>
        <taxon>Hydrogenispora</taxon>
    </lineage>
</organism>
<evidence type="ECO:0000256" key="2">
    <source>
        <dbReference type="ARBA" id="ARBA00022448"/>
    </source>
</evidence>
<protein>
    <submittedName>
        <fullName evidence="9">Carbohydrate ABC transporter membrane protein 1 (CUT1 family)</fullName>
    </submittedName>
</protein>
<name>A0A4R1QPN0_HYDET</name>
<dbReference type="EMBL" id="SLUN01000059">
    <property type="protein sequence ID" value="TCL54861.1"/>
    <property type="molecule type" value="Genomic_DNA"/>
</dbReference>
<reference evidence="9 10" key="1">
    <citation type="submission" date="2019-03" db="EMBL/GenBank/DDBJ databases">
        <title>Genomic Encyclopedia of Type Strains, Phase IV (KMG-IV): sequencing the most valuable type-strain genomes for metagenomic binning, comparative biology and taxonomic classification.</title>
        <authorList>
            <person name="Goeker M."/>
        </authorList>
    </citation>
    <scope>NUCLEOTIDE SEQUENCE [LARGE SCALE GENOMIC DNA]</scope>
    <source>
        <strain evidence="9 10">LX-B</strain>
    </source>
</reference>
<dbReference type="Pfam" id="PF00528">
    <property type="entry name" value="BPD_transp_1"/>
    <property type="match status" value="1"/>
</dbReference>
<comment type="subcellular location">
    <subcellularLocation>
        <location evidence="1 7">Cell membrane</location>
        <topology evidence="1 7">Multi-pass membrane protein</topology>
    </subcellularLocation>
</comment>
<feature type="transmembrane region" description="Helical" evidence="7">
    <location>
        <begin position="106"/>
        <end position="126"/>
    </location>
</feature>
<evidence type="ECO:0000256" key="7">
    <source>
        <dbReference type="RuleBase" id="RU363032"/>
    </source>
</evidence>
<comment type="similarity">
    <text evidence="7">Belongs to the binding-protein-dependent transport system permease family.</text>
</comment>
<evidence type="ECO:0000259" key="8">
    <source>
        <dbReference type="PROSITE" id="PS50928"/>
    </source>
</evidence>
<dbReference type="Gene3D" id="1.10.3720.10">
    <property type="entry name" value="MetI-like"/>
    <property type="match status" value="1"/>
</dbReference>
<keyword evidence="2 7" id="KW-0813">Transport</keyword>
<keyword evidence="3" id="KW-1003">Cell membrane</keyword>
<dbReference type="AlphaFoldDB" id="A0A4R1QPN0"/>
<dbReference type="PANTHER" id="PTHR30193">
    <property type="entry name" value="ABC TRANSPORTER PERMEASE PROTEIN"/>
    <property type="match status" value="1"/>
</dbReference>
<dbReference type="InterPro" id="IPR000515">
    <property type="entry name" value="MetI-like"/>
</dbReference>
<feature type="transmembrane region" description="Helical" evidence="7">
    <location>
        <begin position="254"/>
        <end position="277"/>
    </location>
</feature>
<dbReference type="Proteomes" id="UP000295008">
    <property type="component" value="Unassembled WGS sequence"/>
</dbReference>
<evidence type="ECO:0000313" key="10">
    <source>
        <dbReference type="Proteomes" id="UP000295008"/>
    </source>
</evidence>
<dbReference type="InterPro" id="IPR051393">
    <property type="entry name" value="ABC_transporter_permease"/>
</dbReference>
<proteinExistence type="inferred from homology"/>
<dbReference type="InterPro" id="IPR035906">
    <property type="entry name" value="MetI-like_sf"/>
</dbReference>
<gene>
    <name evidence="9" type="ORF">EDC14_10593</name>
</gene>
<feature type="transmembrane region" description="Helical" evidence="7">
    <location>
        <begin position="200"/>
        <end position="222"/>
    </location>
</feature>
<dbReference type="PANTHER" id="PTHR30193:SF37">
    <property type="entry name" value="INNER MEMBRANE ABC TRANSPORTER PERMEASE PROTEIN YCJO"/>
    <property type="match status" value="1"/>
</dbReference>
<keyword evidence="4 7" id="KW-0812">Transmembrane</keyword>
<evidence type="ECO:0000256" key="4">
    <source>
        <dbReference type="ARBA" id="ARBA00022692"/>
    </source>
</evidence>
<evidence type="ECO:0000256" key="5">
    <source>
        <dbReference type="ARBA" id="ARBA00022989"/>
    </source>
</evidence>
<keyword evidence="5 7" id="KW-1133">Transmembrane helix</keyword>
<dbReference type="CDD" id="cd06261">
    <property type="entry name" value="TM_PBP2"/>
    <property type="match status" value="1"/>
</dbReference>
<dbReference type="GO" id="GO:0055085">
    <property type="term" value="P:transmembrane transport"/>
    <property type="evidence" value="ECO:0007669"/>
    <property type="project" value="InterPro"/>
</dbReference>
<feature type="domain" description="ABC transmembrane type-1" evidence="8">
    <location>
        <begin position="69"/>
        <end position="281"/>
    </location>
</feature>
<comment type="caution">
    <text evidence="9">The sequence shown here is derived from an EMBL/GenBank/DDBJ whole genome shotgun (WGS) entry which is preliminary data.</text>
</comment>
<keyword evidence="6 7" id="KW-0472">Membrane</keyword>
<evidence type="ECO:0000256" key="3">
    <source>
        <dbReference type="ARBA" id="ARBA00022475"/>
    </source>
</evidence>
<feature type="transmembrane region" description="Helical" evidence="7">
    <location>
        <begin position="12"/>
        <end position="32"/>
    </location>
</feature>
<evidence type="ECO:0000256" key="6">
    <source>
        <dbReference type="ARBA" id="ARBA00023136"/>
    </source>
</evidence>
<dbReference type="GO" id="GO:0005886">
    <property type="term" value="C:plasma membrane"/>
    <property type="evidence" value="ECO:0007669"/>
    <property type="project" value="UniProtKB-SubCell"/>
</dbReference>
<feature type="transmembrane region" description="Helical" evidence="7">
    <location>
        <begin position="73"/>
        <end position="94"/>
    </location>
</feature>
<dbReference type="SUPFAM" id="SSF161098">
    <property type="entry name" value="MetI-like"/>
    <property type="match status" value="1"/>
</dbReference>
<feature type="transmembrane region" description="Helical" evidence="7">
    <location>
        <begin position="156"/>
        <end position="179"/>
    </location>
</feature>
<sequence length="291" mass="32643">MSQNDYGKRLLPYGMIFPAMFFIIVFGLIPIIDSFATSLVQWNFINAKVFVGLGNYLDLLLSGDFLKVLANTCYFTVLNVPLTMLFALALAMLLNGPVLGKKFFRALFFSPWVIPTVNVAILWMYILEPDYGMLNWFLELLGLGGISWLASTRWALPAIVFISVWKGAGYFCLLYLAGLQNIPRELYEASAMDGANPWRQFLRVTLPMLSPTTLFVLIVSVIDSFSQFDLVAVMTGGGPANRTNLLVYYLYERAFVAFKAGSASAVAMIVLGILMIFTFAQFKLSDKWVHY</sequence>
<dbReference type="PROSITE" id="PS50928">
    <property type="entry name" value="ABC_TM1"/>
    <property type="match status" value="1"/>
</dbReference>
<keyword evidence="10" id="KW-1185">Reference proteome</keyword>
<evidence type="ECO:0000256" key="1">
    <source>
        <dbReference type="ARBA" id="ARBA00004651"/>
    </source>
</evidence>
<evidence type="ECO:0000313" key="9">
    <source>
        <dbReference type="EMBL" id="TCL54861.1"/>
    </source>
</evidence>
<feature type="transmembrane region" description="Helical" evidence="7">
    <location>
        <begin position="44"/>
        <end position="61"/>
    </location>
</feature>
<accession>A0A4R1QPN0</accession>